<reference evidence="6 7" key="1">
    <citation type="submission" date="2021-05" db="EMBL/GenBank/DDBJ databases">
        <title>A Polyphasic approach of four new species of the genus Ohtaekwangia: Ohtaekwangia histidinii sp. nov., Ohtaekwangia cretensis sp. nov., Ohtaekwangia indiensis sp. nov., Ohtaekwangia reichenbachii sp. nov. from diverse environment.</title>
        <authorList>
            <person name="Octaviana S."/>
        </authorList>
    </citation>
    <scope>NUCLEOTIDE SEQUENCE [LARGE SCALE GENOMIC DNA]</scope>
    <source>
        <strain evidence="6 7">PWU4</strain>
    </source>
</reference>
<evidence type="ECO:0000256" key="5">
    <source>
        <dbReference type="RuleBase" id="RU003690"/>
    </source>
</evidence>
<dbReference type="PANTHER" id="PTHR10353">
    <property type="entry name" value="GLYCOSYL HYDROLASE"/>
    <property type="match status" value="1"/>
</dbReference>
<evidence type="ECO:0000313" key="7">
    <source>
        <dbReference type="Proteomes" id="UP001319200"/>
    </source>
</evidence>
<evidence type="ECO:0000256" key="2">
    <source>
        <dbReference type="ARBA" id="ARBA00022801"/>
    </source>
</evidence>
<dbReference type="InterPro" id="IPR001360">
    <property type="entry name" value="Glyco_hydro_1"/>
</dbReference>
<name>A0AAP2GMI7_9BACT</name>
<gene>
    <name evidence="6" type="ORF">KK083_01860</name>
</gene>
<organism evidence="6 7">
    <name type="scientific">Chryseosolibacter histidini</name>
    <dbReference type="NCBI Taxonomy" id="2782349"/>
    <lineage>
        <taxon>Bacteria</taxon>
        <taxon>Pseudomonadati</taxon>
        <taxon>Bacteroidota</taxon>
        <taxon>Cytophagia</taxon>
        <taxon>Cytophagales</taxon>
        <taxon>Chryseotaleaceae</taxon>
        <taxon>Chryseosolibacter</taxon>
    </lineage>
</organism>
<keyword evidence="3" id="KW-0326">Glycosidase</keyword>
<dbReference type="Proteomes" id="UP001319200">
    <property type="component" value="Unassembled WGS sequence"/>
</dbReference>
<dbReference type="RefSeq" id="WP_254160094.1">
    <property type="nucleotide sequence ID" value="NZ_JAHESF010000002.1"/>
</dbReference>
<sequence>MKIVFPDNFRFGTSTSAYQIETPYAHDWNNVRARDGHIFDRTTDHEKRYDEDIAIIASLAPNYRMSLMWSRLQREPFGKLHPETTREYHSLLQKLTSRGVQIMMVLHHFANAAWFAERGGWQKKENIALWVDYAKKVVDEFGGYVSSWNTFNEPNLYTSMGWVAGEFPPFRRNMLVARRVITNIAAAHEHLYTYIKDKYPNTLVGISHNCTVFEPENILGYLPSKFIDWCYMEYAPSLFKQTDFFGMSYYARIGHDPFPITYLLTPEKVKKLGKPHDDMWEYYPQGLKQCMLRYWKQFRKPIIITENGICTGDDTKRVQAIHDYMGQVHEAIQEGVDVRGYYHWSTWDNFEWSLGPTYRFGLYGCDPVTKDRFKKPSADVFSKLAYSREIEL</sequence>
<proteinExistence type="inferred from homology"/>
<dbReference type="PANTHER" id="PTHR10353:SF209">
    <property type="entry name" value="GALACTOLIPID GALACTOSYLTRANSFERASE SFR2, CHLOROPLASTIC"/>
    <property type="match status" value="1"/>
</dbReference>
<dbReference type="GO" id="GO:0005975">
    <property type="term" value="P:carbohydrate metabolic process"/>
    <property type="evidence" value="ECO:0007669"/>
    <property type="project" value="InterPro"/>
</dbReference>
<comment type="similarity">
    <text evidence="1 5">Belongs to the glycosyl hydrolase 1 family.</text>
</comment>
<evidence type="ECO:0000256" key="3">
    <source>
        <dbReference type="ARBA" id="ARBA00023295"/>
    </source>
</evidence>
<accession>A0AAP2GMI7</accession>
<dbReference type="GO" id="GO:0008422">
    <property type="term" value="F:beta-glucosidase activity"/>
    <property type="evidence" value="ECO:0007669"/>
    <property type="project" value="TreeGrafter"/>
</dbReference>
<dbReference type="PROSITE" id="PS00572">
    <property type="entry name" value="GLYCOSYL_HYDROL_F1_1"/>
    <property type="match status" value="1"/>
</dbReference>
<evidence type="ECO:0000313" key="6">
    <source>
        <dbReference type="EMBL" id="MBT1695602.1"/>
    </source>
</evidence>
<comment type="caution">
    <text evidence="6">The sequence shown here is derived from an EMBL/GenBank/DDBJ whole genome shotgun (WGS) entry which is preliminary data.</text>
</comment>
<keyword evidence="7" id="KW-1185">Reference proteome</keyword>
<dbReference type="Gene3D" id="3.20.20.80">
    <property type="entry name" value="Glycosidases"/>
    <property type="match status" value="2"/>
</dbReference>
<dbReference type="PRINTS" id="PR00131">
    <property type="entry name" value="GLHYDRLASE1"/>
</dbReference>
<evidence type="ECO:0000256" key="1">
    <source>
        <dbReference type="ARBA" id="ARBA00010838"/>
    </source>
</evidence>
<keyword evidence="2" id="KW-0378">Hydrolase</keyword>
<feature type="active site" description="Nucleophile" evidence="4">
    <location>
        <position position="306"/>
    </location>
</feature>
<dbReference type="Pfam" id="PF00232">
    <property type="entry name" value="Glyco_hydro_1"/>
    <property type="match status" value="2"/>
</dbReference>
<protein>
    <submittedName>
        <fullName evidence="6">Family 1 glycosylhydrolase</fullName>
    </submittedName>
</protein>
<dbReference type="InterPro" id="IPR017853">
    <property type="entry name" value="GH"/>
</dbReference>
<dbReference type="InterPro" id="IPR018120">
    <property type="entry name" value="Glyco_hydro_1_AS"/>
</dbReference>
<evidence type="ECO:0000256" key="4">
    <source>
        <dbReference type="PROSITE-ProRule" id="PRU10055"/>
    </source>
</evidence>
<dbReference type="AlphaFoldDB" id="A0AAP2GMI7"/>
<dbReference type="EMBL" id="JAHESF010000002">
    <property type="protein sequence ID" value="MBT1695602.1"/>
    <property type="molecule type" value="Genomic_DNA"/>
</dbReference>
<dbReference type="SUPFAM" id="SSF51445">
    <property type="entry name" value="(Trans)glycosidases"/>
    <property type="match status" value="1"/>
</dbReference>